<reference evidence="2 3" key="1">
    <citation type="submission" date="2019-02" db="EMBL/GenBank/DDBJ databases">
        <title>Pedobacter sp. RP-1-13 sp. nov., isolated from Arctic soil.</title>
        <authorList>
            <person name="Dahal R.H."/>
        </authorList>
    </citation>
    <scope>NUCLEOTIDE SEQUENCE [LARGE SCALE GENOMIC DNA]</scope>
    <source>
        <strain evidence="2 3">RP-1-13</strain>
    </source>
</reference>
<name>A0A4R0N1F9_9SPHI</name>
<sequence length="141" mass="15744">MQKLYKLTLIFVVLFVMNVPVQAHWDGNSLLNSAKSSKSNLISSGRDWAGLNGKQATNFFNYPNPAVTETTIAYTLTAKANVTLKVIDLTGKQLAVLVKQEQAAGKQEYYWVLAKNNITSGMYILLLQVDNKTYSRKIIVQ</sequence>
<feature type="domain" description="Secretion system C-terminal sorting" evidence="1">
    <location>
        <begin position="62"/>
        <end position="140"/>
    </location>
</feature>
<organism evidence="2 3">
    <name type="scientific">Pedobacter frigiditerrae</name>
    <dbReference type="NCBI Taxonomy" id="2530452"/>
    <lineage>
        <taxon>Bacteria</taxon>
        <taxon>Pseudomonadati</taxon>
        <taxon>Bacteroidota</taxon>
        <taxon>Sphingobacteriia</taxon>
        <taxon>Sphingobacteriales</taxon>
        <taxon>Sphingobacteriaceae</taxon>
        <taxon>Pedobacter</taxon>
    </lineage>
</organism>
<evidence type="ECO:0000259" key="1">
    <source>
        <dbReference type="Pfam" id="PF18962"/>
    </source>
</evidence>
<accession>A0A4R0N1F9</accession>
<proteinExistence type="predicted"/>
<evidence type="ECO:0000313" key="2">
    <source>
        <dbReference type="EMBL" id="TCC92172.1"/>
    </source>
</evidence>
<dbReference type="AlphaFoldDB" id="A0A4R0N1F9"/>
<evidence type="ECO:0000313" key="3">
    <source>
        <dbReference type="Proteomes" id="UP000292884"/>
    </source>
</evidence>
<gene>
    <name evidence="2" type="ORF">EZ428_10615</name>
</gene>
<comment type="caution">
    <text evidence="2">The sequence shown here is derived from an EMBL/GenBank/DDBJ whole genome shotgun (WGS) entry which is preliminary data.</text>
</comment>
<dbReference type="Proteomes" id="UP000292884">
    <property type="component" value="Unassembled WGS sequence"/>
</dbReference>
<dbReference type="NCBIfam" id="TIGR04183">
    <property type="entry name" value="Por_Secre_tail"/>
    <property type="match status" value="1"/>
</dbReference>
<keyword evidence="3" id="KW-1185">Reference proteome</keyword>
<dbReference type="RefSeq" id="WP_131553113.1">
    <property type="nucleotide sequence ID" value="NZ_SJSK01000002.1"/>
</dbReference>
<dbReference type="EMBL" id="SJSK01000002">
    <property type="protein sequence ID" value="TCC92172.1"/>
    <property type="molecule type" value="Genomic_DNA"/>
</dbReference>
<dbReference type="Gene3D" id="2.60.40.4070">
    <property type="match status" value="1"/>
</dbReference>
<dbReference type="InterPro" id="IPR026444">
    <property type="entry name" value="Secre_tail"/>
</dbReference>
<protein>
    <submittedName>
        <fullName evidence="2">T9SS type A sorting domain-containing protein</fullName>
    </submittedName>
</protein>
<dbReference type="Pfam" id="PF18962">
    <property type="entry name" value="Por_Secre_tail"/>
    <property type="match status" value="1"/>
</dbReference>
<dbReference type="OrthoDB" id="768208at2"/>